<evidence type="ECO:0000259" key="1">
    <source>
        <dbReference type="Pfam" id="PF20680"/>
    </source>
</evidence>
<name>A0A2A2DF59_9ACTN</name>
<reference evidence="2 3" key="1">
    <citation type="submission" date="2017-08" db="EMBL/GenBank/DDBJ databases">
        <title>Genome sequence of Streptomyces albireticuli NRRL B-1670.</title>
        <authorList>
            <person name="Graham D.E."/>
            <person name="Mahan K.M."/>
            <person name="Klingeman D.M."/>
            <person name="Hettich R.L."/>
            <person name="Parry R.J."/>
            <person name="Spain J.C."/>
        </authorList>
    </citation>
    <scope>NUCLEOTIDE SEQUENCE [LARGE SCALE GENOMIC DNA]</scope>
    <source>
        <strain evidence="2 3">NRRL B-1670</strain>
    </source>
</reference>
<keyword evidence="3" id="KW-1185">Reference proteome</keyword>
<evidence type="ECO:0000313" key="3">
    <source>
        <dbReference type="Proteomes" id="UP000218944"/>
    </source>
</evidence>
<dbReference type="Pfam" id="PF20680">
    <property type="entry name" value="DUF6817"/>
    <property type="match status" value="1"/>
</dbReference>
<evidence type="ECO:0000313" key="2">
    <source>
        <dbReference type="EMBL" id="PAU49960.1"/>
    </source>
</evidence>
<dbReference type="Proteomes" id="UP000218944">
    <property type="component" value="Unassembled WGS sequence"/>
</dbReference>
<protein>
    <recommendedName>
        <fullName evidence="1">DUF6817 domain-containing protein</fullName>
    </recommendedName>
</protein>
<sequence>MLRAGGAAGIEHPGGTLLAHLERVSALLSSWNARPALVAAGLCHAFYGTDGFAVALLDLGRRAELAEAIGAEAEALVYFYASCDRGASYPGLTDDAGPFTDRFTGERLRPGLTTRRDFAELTVANELDIVAISPAYRARHGAAFLDLFTRWHPLLSEPARVHCHIVLGQAG</sequence>
<accession>A0A2A2DF59</accession>
<proteinExistence type="predicted"/>
<organism evidence="2 3">
    <name type="scientific">Streptomyces albireticuli</name>
    <dbReference type="NCBI Taxonomy" id="1940"/>
    <lineage>
        <taxon>Bacteria</taxon>
        <taxon>Bacillati</taxon>
        <taxon>Actinomycetota</taxon>
        <taxon>Actinomycetes</taxon>
        <taxon>Kitasatosporales</taxon>
        <taxon>Streptomycetaceae</taxon>
        <taxon>Streptomyces</taxon>
    </lineage>
</organism>
<dbReference type="RefSeq" id="WP_095579234.1">
    <property type="nucleotide sequence ID" value="NZ_JAJQQS010000019.1"/>
</dbReference>
<gene>
    <name evidence="2" type="ORF">CK936_05000</name>
</gene>
<dbReference type="EMBL" id="NSJV01000095">
    <property type="protein sequence ID" value="PAU49960.1"/>
    <property type="molecule type" value="Genomic_DNA"/>
</dbReference>
<feature type="domain" description="DUF6817" evidence="1">
    <location>
        <begin position="1"/>
        <end position="85"/>
    </location>
</feature>
<dbReference type="InterPro" id="IPR049202">
    <property type="entry name" value="DUF6817"/>
</dbReference>
<comment type="caution">
    <text evidence="2">The sequence shown here is derived from an EMBL/GenBank/DDBJ whole genome shotgun (WGS) entry which is preliminary data.</text>
</comment>
<dbReference type="AlphaFoldDB" id="A0A2A2DF59"/>